<keyword evidence="5" id="KW-1185">Reference proteome</keyword>
<feature type="compositionally biased region" description="Basic and acidic residues" evidence="3">
    <location>
        <begin position="9"/>
        <end position="22"/>
    </location>
</feature>
<evidence type="ECO:0000313" key="4">
    <source>
        <dbReference type="EMBL" id="CDW73838.1"/>
    </source>
</evidence>
<sequence>MVEPSSSQNKDKNQNTQQEERIITFDVPCEQQNMITSYRLVRRKEIGGPANFKVKYSAAIFPQSRQRKTLEYLQRQSQRKSQTKLNQSQNEASRKNDQQQIEDEPITMENLEKDHGLYVICKNTPSTAGIVIIKDYLNGVYEDLDVPFSENIRTSSIAINTYPFKKLLKPGEQVIENLQKYHNDGKTLATTQTPELLYQNSDYYHEDIALIMGTMDGSIYIFDPVIRGKQPLKFYHQEQDKQRQSVEIVRWIEPSPQNKFSSRFLVVFSDSSIAFYHKDKDFQQYYDPDKDFIKSKNDQKISKGQIMKRMKTFVSGYSFDDQYKSGKKSSGHVKKDNLDQAQSIVHGFRIEFDLLKMKENICYKKFLNYIAVLYDSTSPEINPYQMMRFDCRSINDIITFYPNQDSMILAAACNDSYIRIYDYKEMNMIACLKGIFGAPLSLDISSDKNLLAAGFEDDTFIIYGVKMNFTPLCRGIGHNSFVTQIKFDTYLTEQLIKAQRLEAQRLQEKAILQAKVFDDKLLQGLRDDPYNFPIEENQTQILAETQLIQTRQRKDSIIHQLRQTTQRKTSMTPEHFNYRIVTTGDDSKICFWIYERQENQSLNFSQKMSHAEIVAEQSKIIKLRPLQSFSLPGGQIQSLTLSNEHIFIVNCDGQMTILRGQYRLKKTAENEGDDEIDEEIQIKPDIIPPKHQDKSKDNFIEKTEEIEQNLSNNNK</sequence>
<gene>
    <name evidence="4" type="primary">Contig5099.g5450</name>
    <name evidence="4" type="ORF">STYLEM_2826</name>
</gene>
<accession>A0A077ZZB6</accession>
<dbReference type="Gene3D" id="2.130.10.10">
    <property type="entry name" value="YVTN repeat-like/Quinoprotein amine dehydrogenase"/>
    <property type="match status" value="1"/>
</dbReference>
<dbReference type="OrthoDB" id="3367at2759"/>
<proteinExistence type="predicted"/>
<dbReference type="InterPro" id="IPR015943">
    <property type="entry name" value="WD40/YVTN_repeat-like_dom_sf"/>
</dbReference>
<dbReference type="Proteomes" id="UP000039865">
    <property type="component" value="Unassembled WGS sequence"/>
</dbReference>
<dbReference type="InterPro" id="IPR036322">
    <property type="entry name" value="WD40_repeat_dom_sf"/>
</dbReference>
<dbReference type="InterPro" id="IPR051362">
    <property type="entry name" value="WD_repeat_creC_regulators"/>
</dbReference>
<dbReference type="EMBL" id="CCKQ01002739">
    <property type="protein sequence ID" value="CDW73838.1"/>
    <property type="molecule type" value="Genomic_DNA"/>
</dbReference>
<name>A0A077ZZB6_STYLE</name>
<feature type="region of interest" description="Disordered" evidence="3">
    <location>
        <begin position="1"/>
        <end position="22"/>
    </location>
</feature>
<evidence type="ECO:0000313" key="5">
    <source>
        <dbReference type="Proteomes" id="UP000039865"/>
    </source>
</evidence>
<dbReference type="InParanoid" id="A0A077ZZB6"/>
<keyword evidence="1" id="KW-0853">WD repeat</keyword>
<feature type="compositionally biased region" description="Basic and acidic residues" evidence="3">
    <location>
        <begin position="688"/>
        <end position="697"/>
    </location>
</feature>
<protein>
    <submittedName>
        <fullName evidence="4">Wd repeat-containing protein 20</fullName>
    </submittedName>
</protein>
<evidence type="ECO:0000256" key="1">
    <source>
        <dbReference type="ARBA" id="ARBA00022574"/>
    </source>
</evidence>
<organism evidence="4 5">
    <name type="scientific">Stylonychia lemnae</name>
    <name type="common">Ciliate</name>
    <dbReference type="NCBI Taxonomy" id="5949"/>
    <lineage>
        <taxon>Eukaryota</taxon>
        <taxon>Sar</taxon>
        <taxon>Alveolata</taxon>
        <taxon>Ciliophora</taxon>
        <taxon>Intramacronucleata</taxon>
        <taxon>Spirotrichea</taxon>
        <taxon>Stichotrichia</taxon>
        <taxon>Sporadotrichida</taxon>
        <taxon>Oxytrichidae</taxon>
        <taxon>Stylonychinae</taxon>
        <taxon>Stylonychia</taxon>
    </lineage>
</organism>
<feature type="region of interest" description="Disordered" evidence="3">
    <location>
        <begin position="670"/>
        <end position="697"/>
    </location>
</feature>
<reference evidence="4 5" key="1">
    <citation type="submission" date="2014-06" db="EMBL/GenBank/DDBJ databases">
        <authorList>
            <person name="Swart Estienne"/>
        </authorList>
    </citation>
    <scope>NUCLEOTIDE SEQUENCE [LARGE SCALE GENOMIC DNA]</scope>
    <source>
        <strain evidence="4 5">130c</strain>
    </source>
</reference>
<dbReference type="PANTHER" id="PTHR14107">
    <property type="entry name" value="WD REPEAT PROTEIN"/>
    <property type="match status" value="1"/>
</dbReference>
<keyword evidence="2" id="KW-0677">Repeat</keyword>
<feature type="region of interest" description="Disordered" evidence="3">
    <location>
        <begin position="74"/>
        <end position="103"/>
    </location>
</feature>
<dbReference type="SUPFAM" id="SSF50978">
    <property type="entry name" value="WD40 repeat-like"/>
    <property type="match status" value="1"/>
</dbReference>
<dbReference type="AlphaFoldDB" id="A0A077ZZB6"/>
<evidence type="ECO:0000256" key="3">
    <source>
        <dbReference type="SAM" id="MobiDB-lite"/>
    </source>
</evidence>
<evidence type="ECO:0000256" key="2">
    <source>
        <dbReference type="ARBA" id="ARBA00022737"/>
    </source>
</evidence>
<feature type="compositionally biased region" description="Acidic residues" evidence="3">
    <location>
        <begin position="670"/>
        <end position="679"/>
    </location>
</feature>
<dbReference type="PANTHER" id="PTHR14107:SF16">
    <property type="entry name" value="AT02583P"/>
    <property type="match status" value="1"/>
</dbReference>